<protein>
    <recommendedName>
        <fullName evidence="2">Ditrans,polycis-undecaprenyl-diphosphate synthase ((2E,6E)-farnesyl-diphosphate specific)</fullName>
        <ecNumber evidence="2">2.5.1.31</ecNumber>
    </recommendedName>
    <alternativeName>
        <fullName evidence="2">Ditrans,polycis-undecaprenylcistransferase</fullName>
    </alternativeName>
    <alternativeName>
        <fullName evidence="2">Undecaprenyl diphosphate synthase</fullName>
        <shortName evidence="2">UDS</shortName>
    </alternativeName>
    <alternativeName>
        <fullName evidence="2">Undecaprenyl pyrophosphate synthase</fullName>
        <shortName evidence="2">UPP synthase</shortName>
    </alternativeName>
</protein>
<sequence>MANKLPQHIAIIMDGNGRWAESKGLARIEGHRAGIKTVKEIVRVSLEKRIYCLSLFAFSSENWSRPDEEVSFLMQLFLEVLNHEMEELHHQGVSIRFTGDRSALSDSLQQQMKHAESLTADNQNMILNVAVNYGGKWDLLNAAKKIITAVNNGDLRISELNEEVFARFLDTGDLPEPDLFIRTSGELRISNFFLWQMAYTELYFTEVHWPDFTAAEFEKALQAYSKRQRRYGRLSEVLIDNKENVHA</sequence>
<dbReference type="GO" id="GO:0005829">
    <property type="term" value="C:cytosol"/>
    <property type="evidence" value="ECO:0007669"/>
    <property type="project" value="TreeGrafter"/>
</dbReference>
<dbReference type="GO" id="GO:0071555">
    <property type="term" value="P:cell wall organization"/>
    <property type="evidence" value="ECO:0007669"/>
    <property type="project" value="UniProtKB-KW"/>
</dbReference>
<organism evidence="3 4">
    <name type="scientific">Legionella israelensis</name>
    <dbReference type="NCBI Taxonomy" id="454"/>
    <lineage>
        <taxon>Bacteria</taxon>
        <taxon>Pseudomonadati</taxon>
        <taxon>Pseudomonadota</taxon>
        <taxon>Gammaproteobacteria</taxon>
        <taxon>Legionellales</taxon>
        <taxon>Legionellaceae</taxon>
        <taxon>Legionella</taxon>
    </lineage>
</organism>
<dbReference type="InterPro" id="IPR001441">
    <property type="entry name" value="UPP_synth-like"/>
</dbReference>
<feature type="binding site" evidence="2">
    <location>
        <begin position="59"/>
        <end position="61"/>
    </location>
    <ligand>
        <name>substrate</name>
    </ligand>
</feature>
<dbReference type="EC" id="2.5.1.31" evidence="2"/>
<dbReference type="FunFam" id="3.40.1180.10:FF:000001">
    <property type="entry name" value="(2E,6E)-farnesyl-diphosphate-specific ditrans,polycis-undecaprenyl-diphosphate synthase"/>
    <property type="match status" value="1"/>
</dbReference>
<evidence type="ECO:0000313" key="3">
    <source>
        <dbReference type="EMBL" id="QBR83315.1"/>
    </source>
</evidence>
<dbReference type="EMBL" id="CP038254">
    <property type="protein sequence ID" value="QBR83315.1"/>
    <property type="molecule type" value="Genomic_DNA"/>
</dbReference>
<feature type="binding site" evidence="2">
    <location>
        <position position="65"/>
    </location>
    <ligand>
        <name>substrate</name>
    </ligand>
</feature>
<dbReference type="SUPFAM" id="SSF64005">
    <property type="entry name" value="Undecaprenyl diphosphate synthase"/>
    <property type="match status" value="1"/>
</dbReference>
<dbReference type="CDD" id="cd00475">
    <property type="entry name" value="Cis_IPPS"/>
    <property type="match status" value="1"/>
</dbReference>
<dbReference type="NCBIfam" id="NF011405">
    <property type="entry name" value="PRK14830.1"/>
    <property type="match status" value="1"/>
</dbReference>
<dbReference type="NCBIfam" id="TIGR00055">
    <property type="entry name" value="uppS"/>
    <property type="match status" value="1"/>
</dbReference>
<evidence type="ECO:0000313" key="4">
    <source>
        <dbReference type="Proteomes" id="UP000295517"/>
    </source>
</evidence>
<dbReference type="AlphaFoldDB" id="A0AAX1EDZ4"/>
<keyword evidence="1 2" id="KW-0808">Transferase</keyword>
<dbReference type="GO" id="GO:0009252">
    <property type="term" value="P:peptidoglycan biosynthetic process"/>
    <property type="evidence" value="ECO:0007669"/>
    <property type="project" value="UniProtKB-UniRule"/>
</dbReference>
<keyword evidence="2" id="KW-0133">Cell shape</keyword>
<reference evidence="3 4" key="1">
    <citation type="submission" date="2019-03" db="EMBL/GenBank/DDBJ databases">
        <title>Diverse conjugative elements silence natural transformation in Legionella species.</title>
        <authorList>
            <person name="Durieux I."/>
            <person name="Ginevra C."/>
            <person name="Attaiech L."/>
            <person name="Picq K."/>
            <person name="Juan P.A."/>
            <person name="Jarraud S."/>
            <person name="Charpentier X."/>
        </authorList>
    </citation>
    <scope>NUCLEOTIDE SEQUENCE [LARGE SCALE GENOMIC DNA]</scope>
    <source>
        <strain evidence="3 4">HL-0427-4011</strain>
    </source>
</reference>
<dbReference type="RefSeq" id="WP_135059727.1">
    <property type="nucleotide sequence ID" value="NZ_CP038254.1"/>
</dbReference>
<feature type="binding site" evidence="2">
    <location>
        <begin position="188"/>
        <end position="190"/>
    </location>
    <ligand>
        <name>substrate</name>
    </ligand>
</feature>
<comment type="cofactor">
    <cofactor evidence="2">
        <name>Mg(2+)</name>
        <dbReference type="ChEBI" id="CHEBI:18420"/>
    </cofactor>
    <text evidence="2">Binds 2 magnesium ions per subunit.</text>
</comment>
<feature type="active site" evidence="2">
    <location>
        <position position="14"/>
    </location>
</feature>
<comment type="similarity">
    <text evidence="2">Belongs to the UPP synthase family.</text>
</comment>
<keyword evidence="2" id="KW-0479">Metal-binding</keyword>
<comment type="function">
    <text evidence="2">Catalyzes the sequential condensation of isopentenyl diphosphate (IPP) with (2E,6E)-farnesyl diphosphate (E,E-FPP) to yield (2Z,6Z,10Z,14Z,18Z,22Z,26Z,30Z,34E,38E)-undecaprenyl diphosphate (di-trans,octa-cis-UPP). UPP is the precursor of glycosyl carrier lipid in the biosynthesis of bacterial cell wall polysaccharide components such as peptidoglycan and lipopolysaccharide.</text>
</comment>
<dbReference type="GO" id="GO:0008360">
    <property type="term" value="P:regulation of cell shape"/>
    <property type="evidence" value="ECO:0007669"/>
    <property type="project" value="UniProtKB-KW"/>
</dbReference>
<evidence type="ECO:0000256" key="1">
    <source>
        <dbReference type="ARBA" id="ARBA00022679"/>
    </source>
</evidence>
<evidence type="ECO:0000256" key="2">
    <source>
        <dbReference type="HAMAP-Rule" id="MF_01139"/>
    </source>
</evidence>
<dbReference type="HAMAP" id="MF_01139">
    <property type="entry name" value="ISPT"/>
    <property type="match status" value="1"/>
</dbReference>
<dbReference type="Gene3D" id="3.40.1180.10">
    <property type="entry name" value="Decaprenyl diphosphate synthase-like"/>
    <property type="match status" value="1"/>
</dbReference>
<proteinExistence type="inferred from homology"/>
<dbReference type="Proteomes" id="UP000295517">
    <property type="component" value="Chromosome"/>
</dbReference>
<name>A0AAX1EDZ4_9GAMM</name>
<feature type="binding site" evidence="2">
    <location>
        <position position="14"/>
    </location>
    <ligand>
        <name>Mg(2+)</name>
        <dbReference type="ChEBI" id="CHEBI:18420"/>
    </ligand>
</feature>
<feature type="active site" description="Proton acceptor" evidence="2">
    <location>
        <position position="62"/>
    </location>
</feature>
<dbReference type="GO" id="GO:0000287">
    <property type="term" value="F:magnesium ion binding"/>
    <property type="evidence" value="ECO:0007669"/>
    <property type="project" value="UniProtKB-UniRule"/>
</dbReference>
<dbReference type="GO" id="GO:0016094">
    <property type="term" value="P:polyprenol biosynthetic process"/>
    <property type="evidence" value="ECO:0007669"/>
    <property type="project" value="TreeGrafter"/>
</dbReference>
<feature type="binding site" evidence="2">
    <location>
        <position position="27"/>
    </location>
    <ligand>
        <name>substrate</name>
    </ligand>
</feature>
<feature type="binding site" evidence="2">
    <location>
        <begin position="15"/>
        <end position="18"/>
    </location>
    <ligand>
        <name>substrate</name>
    </ligand>
</feature>
<keyword evidence="2" id="KW-0460">Magnesium</keyword>
<dbReference type="Pfam" id="PF01255">
    <property type="entry name" value="Prenyltransf"/>
    <property type="match status" value="1"/>
</dbReference>
<dbReference type="PANTHER" id="PTHR10291:SF0">
    <property type="entry name" value="DEHYDRODOLICHYL DIPHOSPHATE SYNTHASE 2"/>
    <property type="match status" value="1"/>
</dbReference>
<dbReference type="PROSITE" id="PS01066">
    <property type="entry name" value="UPP_SYNTHASE"/>
    <property type="match status" value="1"/>
</dbReference>
<feature type="binding site" evidence="2">
    <location>
        <position position="19"/>
    </location>
    <ligand>
        <name>substrate</name>
    </ligand>
</feature>
<comment type="subunit">
    <text evidence="2">Homodimer.</text>
</comment>
<dbReference type="PANTHER" id="PTHR10291">
    <property type="entry name" value="DEHYDRODOLICHYL DIPHOSPHATE SYNTHASE FAMILY MEMBER"/>
    <property type="match status" value="1"/>
</dbReference>
<feature type="binding site" evidence="2">
    <location>
        <position position="63"/>
    </location>
    <ligand>
        <name>substrate</name>
    </ligand>
</feature>
<dbReference type="GO" id="GO:0008834">
    <property type="term" value="F:ditrans,polycis-undecaprenyl-diphosphate synthase [(2E,6E)-farnesyl-diphosphate specific] activity"/>
    <property type="evidence" value="ECO:0007669"/>
    <property type="project" value="UniProtKB-UniRule"/>
</dbReference>
<feature type="binding site" evidence="2">
    <location>
        <position position="182"/>
    </location>
    <ligand>
        <name>substrate</name>
    </ligand>
</feature>
<dbReference type="InterPro" id="IPR036424">
    <property type="entry name" value="UPP_synth-like_sf"/>
</dbReference>
<keyword evidence="2" id="KW-0961">Cell wall biogenesis/degradation</keyword>
<accession>A0AAX1EDZ4</accession>
<keyword evidence="2" id="KW-0573">Peptidoglycan synthesis</keyword>
<dbReference type="InterPro" id="IPR018520">
    <property type="entry name" value="UPP_synth-like_CS"/>
</dbReference>
<gene>
    <name evidence="2" type="primary">uppS</name>
    <name evidence="3" type="ORF">E3983_02415</name>
</gene>
<feature type="binding site" evidence="2">
    <location>
        <position position="31"/>
    </location>
    <ligand>
        <name>substrate</name>
    </ligand>
</feature>
<feature type="binding site" evidence="2">
    <location>
        <position position="201"/>
    </location>
    <ligand>
        <name>Mg(2+)</name>
        <dbReference type="ChEBI" id="CHEBI:18420"/>
    </ligand>
</feature>
<comment type="catalytic activity">
    <reaction evidence="2">
        <text>8 isopentenyl diphosphate + (2E,6E)-farnesyl diphosphate = di-trans,octa-cis-undecaprenyl diphosphate + 8 diphosphate</text>
        <dbReference type="Rhea" id="RHEA:27551"/>
        <dbReference type="ChEBI" id="CHEBI:33019"/>
        <dbReference type="ChEBI" id="CHEBI:58405"/>
        <dbReference type="ChEBI" id="CHEBI:128769"/>
        <dbReference type="ChEBI" id="CHEBI:175763"/>
        <dbReference type="EC" id="2.5.1.31"/>
    </reaction>
</comment>